<evidence type="ECO:0000256" key="8">
    <source>
        <dbReference type="RuleBase" id="RU000477"/>
    </source>
</evidence>
<evidence type="ECO:0000313" key="10">
    <source>
        <dbReference type="EMBL" id="TCO14208.1"/>
    </source>
</evidence>
<evidence type="ECO:0000313" key="11">
    <source>
        <dbReference type="Proteomes" id="UP000294881"/>
    </source>
</evidence>
<dbReference type="InterPro" id="IPR023271">
    <property type="entry name" value="Aquaporin-like"/>
</dbReference>
<keyword evidence="6 9" id="KW-1133">Transmembrane helix</keyword>
<feature type="transmembrane region" description="Helical" evidence="9">
    <location>
        <begin position="12"/>
        <end position="33"/>
    </location>
</feature>
<keyword evidence="11" id="KW-1185">Reference proteome</keyword>
<dbReference type="PANTHER" id="PTHR19139:SF199">
    <property type="entry name" value="MIP17260P"/>
    <property type="match status" value="1"/>
</dbReference>
<evidence type="ECO:0000256" key="2">
    <source>
        <dbReference type="ARBA" id="ARBA00006175"/>
    </source>
</evidence>
<evidence type="ECO:0000256" key="4">
    <source>
        <dbReference type="ARBA" id="ARBA00022475"/>
    </source>
</evidence>
<comment type="similarity">
    <text evidence="2 8">Belongs to the MIP/aquaporin (TC 1.A.8) family.</text>
</comment>
<name>A0A4V2RXJ1_9HYPH</name>
<evidence type="ECO:0000256" key="3">
    <source>
        <dbReference type="ARBA" id="ARBA00022448"/>
    </source>
</evidence>
<dbReference type="AlphaFoldDB" id="A0A4V2RXJ1"/>
<keyword evidence="4" id="KW-1003">Cell membrane</keyword>
<accession>A0A4V2RXJ1</accession>
<feature type="transmembrane region" description="Helical" evidence="9">
    <location>
        <begin position="209"/>
        <end position="227"/>
    </location>
</feature>
<dbReference type="InterPro" id="IPR034294">
    <property type="entry name" value="Aquaporin_transptr"/>
</dbReference>
<dbReference type="InterPro" id="IPR000425">
    <property type="entry name" value="MIP"/>
</dbReference>
<dbReference type="PRINTS" id="PR00783">
    <property type="entry name" value="MINTRINSICP"/>
</dbReference>
<dbReference type="EMBL" id="SLWL01000004">
    <property type="protein sequence ID" value="TCO14208.1"/>
    <property type="molecule type" value="Genomic_DNA"/>
</dbReference>
<gene>
    <name evidence="10" type="ORF">EV666_104161</name>
</gene>
<evidence type="ECO:0000256" key="7">
    <source>
        <dbReference type="ARBA" id="ARBA00023136"/>
    </source>
</evidence>
<keyword evidence="5 8" id="KW-0812">Transmembrane</keyword>
<dbReference type="PROSITE" id="PS51257">
    <property type="entry name" value="PROKAR_LIPOPROTEIN"/>
    <property type="match status" value="1"/>
</dbReference>
<keyword evidence="7 9" id="KW-0472">Membrane</keyword>
<evidence type="ECO:0000256" key="5">
    <source>
        <dbReference type="ARBA" id="ARBA00022692"/>
    </source>
</evidence>
<evidence type="ECO:0000256" key="6">
    <source>
        <dbReference type="ARBA" id="ARBA00022989"/>
    </source>
</evidence>
<evidence type="ECO:0000256" key="1">
    <source>
        <dbReference type="ARBA" id="ARBA00004651"/>
    </source>
</evidence>
<evidence type="ECO:0000256" key="9">
    <source>
        <dbReference type="SAM" id="Phobius"/>
    </source>
</evidence>
<comment type="subcellular location">
    <subcellularLocation>
        <location evidence="1">Cell membrane</location>
        <topology evidence="1">Multi-pass membrane protein</topology>
    </subcellularLocation>
</comment>
<feature type="transmembrane region" description="Helical" evidence="9">
    <location>
        <begin position="39"/>
        <end position="63"/>
    </location>
</feature>
<dbReference type="GO" id="GO:0005886">
    <property type="term" value="C:plasma membrane"/>
    <property type="evidence" value="ECO:0007669"/>
    <property type="project" value="UniProtKB-SubCell"/>
</dbReference>
<dbReference type="PANTHER" id="PTHR19139">
    <property type="entry name" value="AQUAPORIN TRANSPORTER"/>
    <property type="match status" value="1"/>
</dbReference>
<dbReference type="Pfam" id="PF00230">
    <property type="entry name" value="MIP"/>
    <property type="match status" value="1"/>
</dbReference>
<sequence>MDGVKKYIAEAYGTALLVFFGCGAVVLATGTGAGTAMSLLGIAFAFGIGLMVAAYSIGGISGCHINPAVTLGFLCAGRIGFGDAVGYVIGQLVGGVIAAAVLYAILMDKVGGYDVAASGLGQNGWGEGYGAGYGLTAAALVEVLITFIFVYLILQVTKPAVNVAIAGLVIGLTLFVIHVVFVNVTGVSVNPVRSLAPALFVGGKAMSQVWLFIVAPLVGGLIAGVISRAGQNA</sequence>
<dbReference type="SUPFAM" id="SSF81338">
    <property type="entry name" value="Aquaporin-like"/>
    <property type="match status" value="1"/>
</dbReference>
<dbReference type="Proteomes" id="UP000294881">
    <property type="component" value="Unassembled WGS sequence"/>
</dbReference>
<dbReference type="InterPro" id="IPR022357">
    <property type="entry name" value="MIP_CS"/>
</dbReference>
<organism evidence="10 11">
    <name type="scientific">Camelimonas lactis</name>
    <dbReference type="NCBI Taxonomy" id="659006"/>
    <lineage>
        <taxon>Bacteria</taxon>
        <taxon>Pseudomonadati</taxon>
        <taxon>Pseudomonadota</taxon>
        <taxon>Alphaproteobacteria</taxon>
        <taxon>Hyphomicrobiales</taxon>
        <taxon>Chelatococcaceae</taxon>
        <taxon>Camelimonas</taxon>
    </lineage>
</organism>
<protein>
    <submittedName>
        <fullName evidence="10">Aquaporin Z</fullName>
    </submittedName>
</protein>
<feature type="transmembrane region" description="Helical" evidence="9">
    <location>
        <begin position="133"/>
        <end position="154"/>
    </location>
</feature>
<dbReference type="Gene3D" id="1.20.1080.10">
    <property type="entry name" value="Glycerol uptake facilitator protein"/>
    <property type="match status" value="1"/>
</dbReference>
<dbReference type="PROSITE" id="PS00221">
    <property type="entry name" value="MIP"/>
    <property type="match status" value="1"/>
</dbReference>
<comment type="caution">
    <text evidence="10">The sequence shown here is derived from an EMBL/GenBank/DDBJ whole genome shotgun (WGS) entry which is preliminary data.</text>
</comment>
<proteinExistence type="inferred from homology"/>
<feature type="transmembrane region" description="Helical" evidence="9">
    <location>
        <begin position="161"/>
        <end position="189"/>
    </location>
</feature>
<keyword evidence="3 8" id="KW-0813">Transport</keyword>
<feature type="transmembrane region" description="Helical" evidence="9">
    <location>
        <begin position="84"/>
        <end position="106"/>
    </location>
</feature>
<reference evidence="10 11" key="1">
    <citation type="submission" date="2019-03" db="EMBL/GenBank/DDBJ databases">
        <title>Genomic Encyclopedia of Type Strains, Phase IV (KMG-IV): sequencing the most valuable type-strain genomes for metagenomic binning, comparative biology and taxonomic classification.</title>
        <authorList>
            <person name="Goeker M."/>
        </authorList>
    </citation>
    <scope>NUCLEOTIDE SEQUENCE [LARGE SCALE GENOMIC DNA]</scope>
    <source>
        <strain evidence="10 11">DSM 22958</strain>
    </source>
</reference>
<dbReference type="GO" id="GO:0015250">
    <property type="term" value="F:water channel activity"/>
    <property type="evidence" value="ECO:0007669"/>
    <property type="project" value="TreeGrafter"/>
</dbReference>